<dbReference type="InterPro" id="IPR001128">
    <property type="entry name" value="Cyt_P450"/>
</dbReference>
<dbReference type="EMBL" id="QQBC01000013">
    <property type="protein sequence ID" value="RDI61619.1"/>
    <property type="molecule type" value="Genomic_DNA"/>
</dbReference>
<evidence type="ECO:0000256" key="8">
    <source>
        <dbReference type="RuleBase" id="RU000461"/>
    </source>
</evidence>
<dbReference type="RefSeq" id="WP_068004564.1">
    <property type="nucleotide sequence ID" value="NZ_QQBC01000013.1"/>
</dbReference>
<name>A0A370HSW9_9NOCA</name>
<comment type="cofactor">
    <cofactor evidence="1">
        <name>heme</name>
        <dbReference type="ChEBI" id="CHEBI:30413"/>
    </cofactor>
</comment>
<dbReference type="GO" id="GO:0005506">
    <property type="term" value="F:iron ion binding"/>
    <property type="evidence" value="ECO:0007669"/>
    <property type="project" value="InterPro"/>
</dbReference>
<dbReference type="Proteomes" id="UP000254869">
    <property type="component" value="Unassembled WGS sequence"/>
</dbReference>
<organism evidence="9 10">
    <name type="scientific">Nocardia pseudobrasiliensis</name>
    <dbReference type="NCBI Taxonomy" id="45979"/>
    <lineage>
        <taxon>Bacteria</taxon>
        <taxon>Bacillati</taxon>
        <taxon>Actinomycetota</taxon>
        <taxon>Actinomycetes</taxon>
        <taxon>Mycobacteriales</taxon>
        <taxon>Nocardiaceae</taxon>
        <taxon>Nocardia</taxon>
    </lineage>
</organism>
<dbReference type="AlphaFoldDB" id="A0A370HSW9"/>
<dbReference type="InterPro" id="IPR002397">
    <property type="entry name" value="Cyt_P450_B"/>
</dbReference>
<evidence type="ECO:0000256" key="1">
    <source>
        <dbReference type="ARBA" id="ARBA00001971"/>
    </source>
</evidence>
<protein>
    <submittedName>
        <fullName evidence="9">Unspecific monooxygenase</fullName>
    </submittedName>
</protein>
<keyword evidence="10" id="KW-1185">Reference proteome</keyword>
<accession>A0A370HSW9</accession>
<evidence type="ECO:0000256" key="4">
    <source>
        <dbReference type="ARBA" id="ARBA00022723"/>
    </source>
</evidence>
<dbReference type="STRING" id="1210086.GCA_001613105_05815"/>
<dbReference type="SUPFAM" id="SSF48264">
    <property type="entry name" value="Cytochrome P450"/>
    <property type="match status" value="1"/>
</dbReference>
<dbReference type="PANTHER" id="PTHR46696:SF1">
    <property type="entry name" value="CYTOCHROME P450 YJIB-RELATED"/>
    <property type="match status" value="1"/>
</dbReference>
<keyword evidence="6 8" id="KW-0408">Iron</keyword>
<dbReference type="FunFam" id="1.10.630.10:FF:000018">
    <property type="entry name" value="Cytochrome P450 monooxygenase"/>
    <property type="match status" value="1"/>
</dbReference>
<comment type="caution">
    <text evidence="9">The sequence shown here is derived from an EMBL/GenBank/DDBJ whole genome shotgun (WGS) entry which is preliminary data.</text>
</comment>
<evidence type="ECO:0000256" key="2">
    <source>
        <dbReference type="ARBA" id="ARBA00010617"/>
    </source>
</evidence>
<dbReference type="InterPro" id="IPR017972">
    <property type="entry name" value="Cyt_P450_CS"/>
</dbReference>
<dbReference type="GO" id="GO:0016705">
    <property type="term" value="F:oxidoreductase activity, acting on paired donors, with incorporation or reduction of molecular oxygen"/>
    <property type="evidence" value="ECO:0007669"/>
    <property type="project" value="InterPro"/>
</dbReference>
<dbReference type="GO" id="GO:0020037">
    <property type="term" value="F:heme binding"/>
    <property type="evidence" value="ECO:0007669"/>
    <property type="project" value="InterPro"/>
</dbReference>
<comment type="similarity">
    <text evidence="2 8">Belongs to the cytochrome P450 family.</text>
</comment>
<dbReference type="CDD" id="cd20625">
    <property type="entry name" value="CYP164-like"/>
    <property type="match status" value="1"/>
</dbReference>
<evidence type="ECO:0000256" key="5">
    <source>
        <dbReference type="ARBA" id="ARBA00023002"/>
    </source>
</evidence>
<dbReference type="PANTHER" id="PTHR46696">
    <property type="entry name" value="P450, PUTATIVE (EUROFUNG)-RELATED"/>
    <property type="match status" value="1"/>
</dbReference>
<evidence type="ECO:0000313" key="10">
    <source>
        <dbReference type="Proteomes" id="UP000254869"/>
    </source>
</evidence>
<keyword evidence="4 8" id="KW-0479">Metal-binding</keyword>
<dbReference type="Gene3D" id="1.10.630.10">
    <property type="entry name" value="Cytochrome P450"/>
    <property type="match status" value="1"/>
</dbReference>
<evidence type="ECO:0000256" key="3">
    <source>
        <dbReference type="ARBA" id="ARBA00022617"/>
    </source>
</evidence>
<dbReference type="PRINTS" id="PR00359">
    <property type="entry name" value="BP450"/>
</dbReference>
<reference evidence="9 10" key="1">
    <citation type="submission" date="2018-07" db="EMBL/GenBank/DDBJ databases">
        <title>Genomic Encyclopedia of Type Strains, Phase IV (KMG-IV): sequencing the most valuable type-strain genomes for metagenomic binning, comparative biology and taxonomic classification.</title>
        <authorList>
            <person name="Goeker M."/>
        </authorList>
    </citation>
    <scope>NUCLEOTIDE SEQUENCE [LARGE SCALE GENOMIC DNA]</scope>
    <source>
        <strain evidence="9 10">DSM 44290</strain>
    </source>
</reference>
<keyword evidence="7 8" id="KW-0503">Monooxygenase</keyword>
<dbReference type="GO" id="GO:0004497">
    <property type="term" value="F:monooxygenase activity"/>
    <property type="evidence" value="ECO:0007669"/>
    <property type="project" value="UniProtKB-KW"/>
</dbReference>
<dbReference type="PROSITE" id="PS00086">
    <property type="entry name" value="CYTOCHROME_P450"/>
    <property type="match status" value="1"/>
</dbReference>
<proteinExistence type="inferred from homology"/>
<sequence>MSAADGPPFDPADPEFLADPYPTFARLRECGAVHAHPGLGMAVAVSHAAAARVLRDRGLGRIWADAQPADRFPNFNLLHRHSMLESEPPSHTRLRGLVSAAFARGHVDRLTPAVRRRAEDSVAGLRTAIAETGSADLLEYVAAPLPVQVIADLLDVPEADRDRLRPWSNAIVKMYEPEQTEQRRAEAEDAAAEFVAYLRDLVARRRDRPGPGLLSDLVAVADTGERLTDDELVATAVLLLMAGHEATVNAIGNGVRALLENRDQWRRLVSDPGLAVTATDEIIRYDSPLQIFVRTATAEVVIAGHRLAPGDRIAALLGAAARDPLVFAEPDRLDITRSPNPHLGFGAGIHYCLGAPLARIEVSAALIELARRLPDLELAAEPVRRPEFAIRGFRALPVTA</sequence>
<gene>
    <name evidence="9" type="ORF">DFR76_113120</name>
</gene>
<dbReference type="InterPro" id="IPR036396">
    <property type="entry name" value="Cyt_P450_sf"/>
</dbReference>
<keyword evidence="3 8" id="KW-0349">Heme</keyword>
<evidence type="ECO:0000313" key="9">
    <source>
        <dbReference type="EMBL" id="RDI61619.1"/>
    </source>
</evidence>
<evidence type="ECO:0000256" key="6">
    <source>
        <dbReference type="ARBA" id="ARBA00023004"/>
    </source>
</evidence>
<evidence type="ECO:0000256" key="7">
    <source>
        <dbReference type="ARBA" id="ARBA00023033"/>
    </source>
</evidence>
<keyword evidence="5 8" id="KW-0560">Oxidoreductase</keyword>
<dbReference type="Pfam" id="PF00067">
    <property type="entry name" value="p450"/>
    <property type="match status" value="1"/>
</dbReference>